<dbReference type="InterPro" id="IPR036770">
    <property type="entry name" value="Ankyrin_rpt-contain_sf"/>
</dbReference>
<evidence type="ECO:0000313" key="3">
    <source>
        <dbReference type="Proteomes" id="UP000789595"/>
    </source>
</evidence>
<dbReference type="EMBL" id="CAKKNE010000002">
    <property type="protein sequence ID" value="CAH0369461.1"/>
    <property type="molecule type" value="Genomic_DNA"/>
</dbReference>
<reference evidence="2" key="1">
    <citation type="submission" date="2021-11" db="EMBL/GenBank/DDBJ databases">
        <authorList>
            <consortium name="Genoscope - CEA"/>
            <person name="William W."/>
        </authorList>
    </citation>
    <scope>NUCLEOTIDE SEQUENCE</scope>
</reference>
<keyword evidence="1" id="KW-0040">ANK repeat</keyword>
<dbReference type="OrthoDB" id="194358at2759"/>
<proteinExistence type="predicted"/>
<sequence length="275" mass="30464">MVLPNEIARAAIDGDVDAVRRFLAQHPERVDDVDDEDQTMLQLAALPMMEQVDSAAALELVQLLVTAGANVDRRFDPEHDGPTELHHACILSCTGLLQILVRGGADVTLVTRGPTGDFPASQPISLVFLGDWRAFAERMGRTGDAQLRCMYECMLYLLRGGHPLDFLHEGSLTSLEALIEPVATGYTGDAPYLNDALELARAVRAAQSTSTSTRLTPWQKYCLVPPKELLRLRSLLARKRAKAKLSTPPHLARLFARSLPNEIAWRVLAFWNPRY</sequence>
<evidence type="ECO:0008006" key="4">
    <source>
        <dbReference type="Google" id="ProtNLM"/>
    </source>
</evidence>
<dbReference type="Gene3D" id="1.25.40.20">
    <property type="entry name" value="Ankyrin repeat-containing domain"/>
    <property type="match status" value="1"/>
</dbReference>
<dbReference type="PROSITE" id="PS50297">
    <property type="entry name" value="ANK_REP_REGION"/>
    <property type="match status" value="1"/>
</dbReference>
<comment type="caution">
    <text evidence="2">The sequence shown here is derived from an EMBL/GenBank/DDBJ whole genome shotgun (WGS) entry which is preliminary data.</text>
</comment>
<organism evidence="2 3">
    <name type="scientific">Pelagomonas calceolata</name>
    <dbReference type="NCBI Taxonomy" id="35677"/>
    <lineage>
        <taxon>Eukaryota</taxon>
        <taxon>Sar</taxon>
        <taxon>Stramenopiles</taxon>
        <taxon>Ochrophyta</taxon>
        <taxon>Pelagophyceae</taxon>
        <taxon>Pelagomonadales</taxon>
        <taxon>Pelagomonadaceae</taxon>
        <taxon>Pelagomonas</taxon>
    </lineage>
</organism>
<dbReference type="InterPro" id="IPR002110">
    <property type="entry name" value="Ankyrin_rpt"/>
</dbReference>
<gene>
    <name evidence="2" type="ORF">PECAL_2P25840</name>
</gene>
<keyword evidence="3" id="KW-1185">Reference proteome</keyword>
<accession>A0A8J2X0L5</accession>
<dbReference type="AlphaFoldDB" id="A0A8J2X0L5"/>
<feature type="repeat" description="ANK" evidence="1">
    <location>
        <begin position="80"/>
        <end position="112"/>
    </location>
</feature>
<dbReference type="PROSITE" id="PS50088">
    <property type="entry name" value="ANK_REPEAT"/>
    <property type="match status" value="1"/>
</dbReference>
<protein>
    <recommendedName>
        <fullName evidence="4">Ankyrin repeat domain-containing protein</fullName>
    </recommendedName>
</protein>
<dbReference type="Proteomes" id="UP000789595">
    <property type="component" value="Unassembled WGS sequence"/>
</dbReference>
<name>A0A8J2X0L5_9STRA</name>
<dbReference type="SUPFAM" id="SSF48403">
    <property type="entry name" value="Ankyrin repeat"/>
    <property type="match status" value="1"/>
</dbReference>
<evidence type="ECO:0000313" key="2">
    <source>
        <dbReference type="EMBL" id="CAH0369461.1"/>
    </source>
</evidence>
<evidence type="ECO:0000256" key="1">
    <source>
        <dbReference type="PROSITE-ProRule" id="PRU00023"/>
    </source>
</evidence>